<feature type="domain" description="SecA family profile" evidence="7">
    <location>
        <begin position="1"/>
        <end position="368"/>
    </location>
</feature>
<proteinExistence type="predicted"/>
<dbReference type="GO" id="GO:0016020">
    <property type="term" value="C:membrane"/>
    <property type="evidence" value="ECO:0007669"/>
    <property type="project" value="InterPro"/>
</dbReference>
<feature type="compositionally biased region" description="Gly residues" evidence="6">
    <location>
        <begin position="271"/>
        <end position="280"/>
    </location>
</feature>
<dbReference type="Proteomes" id="UP001165065">
    <property type="component" value="Unassembled WGS sequence"/>
</dbReference>
<evidence type="ECO:0000259" key="7">
    <source>
        <dbReference type="PROSITE" id="PS51196"/>
    </source>
</evidence>
<comment type="caution">
    <text evidence="8">The sequence shown here is derived from an EMBL/GenBank/DDBJ whole genome shotgun (WGS) entry which is preliminary data.</text>
</comment>
<feature type="repeat" description="TPR" evidence="5">
    <location>
        <begin position="40"/>
        <end position="73"/>
    </location>
</feature>
<dbReference type="InterPro" id="IPR019734">
    <property type="entry name" value="TPR_rpt"/>
</dbReference>
<keyword evidence="4" id="KW-0811">Translocation</keyword>
<sequence length="423" mass="45469">MAAKKEGDSLPCHLGLCHLGLGAVNYLDGPSPSSPWSLDAPARVALGLACYKLGQIDRAKACFDRAIEMDAGLTAGVVGRVNGQVLNFLGVTTGLIQGGMAEDERRKQYDNDVVRVSNQEIGFDYLRDHLSMSKEGVVLGDSIFIDEARTPLIISESVDADGTKFTNAKILARRNYKDVVFKTRRAADEALAKEVVAAGGRPVLVGTTSVEQSERIVARLEEEGIVAELLNADAKNAPRESEIVAQVGRVGRVTEVKDGEGVGCVEDVGDGGETGSGGDKGSVQASDASESYESATEDEISAWVECLTTSGSAESNEIPSDAQASSDSAHSVDSASSIRRVKSIKEEMLEEARAKYTKAVAEKAKIVIKKPELEFKFKVKDRVEARFHGWKPCGPDMRVYKTVTIVTIIMSVPRFCNTGYTRE</sequence>
<dbReference type="GO" id="GO:0006886">
    <property type="term" value="P:intracellular protein transport"/>
    <property type="evidence" value="ECO:0007669"/>
    <property type="project" value="InterPro"/>
</dbReference>
<name>A0A9W7G0A0_9STRA</name>
<protein>
    <recommendedName>
        <fullName evidence="7">SecA family profile domain-containing protein</fullName>
    </recommendedName>
</protein>
<evidence type="ECO:0000256" key="1">
    <source>
        <dbReference type="ARBA" id="ARBA00022737"/>
    </source>
</evidence>
<feature type="region of interest" description="Disordered" evidence="6">
    <location>
        <begin position="261"/>
        <end position="294"/>
    </location>
</feature>
<keyword evidence="2 5" id="KW-0802">TPR repeat</keyword>
<dbReference type="AlphaFoldDB" id="A0A9W7G0A0"/>
<dbReference type="GO" id="GO:0006605">
    <property type="term" value="P:protein targeting"/>
    <property type="evidence" value="ECO:0007669"/>
    <property type="project" value="InterPro"/>
</dbReference>
<evidence type="ECO:0000256" key="6">
    <source>
        <dbReference type="SAM" id="MobiDB-lite"/>
    </source>
</evidence>
<feature type="compositionally biased region" description="Low complexity" evidence="6">
    <location>
        <begin position="320"/>
        <end position="337"/>
    </location>
</feature>
<dbReference type="SMART" id="SM00957">
    <property type="entry name" value="SecA_DEAD"/>
    <property type="match status" value="1"/>
</dbReference>
<dbReference type="PROSITE" id="PS51196">
    <property type="entry name" value="SECA_MOTOR_DEAD"/>
    <property type="match status" value="1"/>
</dbReference>
<dbReference type="EMBL" id="BRYA01000628">
    <property type="protein sequence ID" value="GMI26400.1"/>
    <property type="molecule type" value="Genomic_DNA"/>
</dbReference>
<reference evidence="9" key="1">
    <citation type="journal article" date="2023" name="Commun. Biol.">
        <title>Genome analysis of Parmales, the sister group of diatoms, reveals the evolutionary specialization of diatoms from phago-mixotrophs to photoautotrophs.</title>
        <authorList>
            <person name="Ban H."/>
            <person name="Sato S."/>
            <person name="Yoshikawa S."/>
            <person name="Yamada K."/>
            <person name="Nakamura Y."/>
            <person name="Ichinomiya M."/>
            <person name="Sato N."/>
            <person name="Blanc-Mathieu R."/>
            <person name="Endo H."/>
            <person name="Kuwata A."/>
            <person name="Ogata H."/>
        </authorList>
    </citation>
    <scope>NUCLEOTIDE SEQUENCE [LARGE SCALE GENOMIC DNA]</scope>
</reference>
<gene>
    <name evidence="8" type="ORF">TrCOL_g2288</name>
</gene>
<evidence type="ECO:0000256" key="2">
    <source>
        <dbReference type="ARBA" id="ARBA00022803"/>
    </source>
</evidence>
<feature type="region of interest" description="Disordered" evidence="6">
    <location>
        <begin position="311"/>
        <end position="337"/>
    </location>
</feature>
<dbReference type="SUPFAM" id="SSF52540">
    <property type="entry name" value="P-loop containing nucleoside triphosphate hydrolases"/>
    <property type="match status" value="2"/>
</dbReference>
<dbReference type="InterPro" id="IPR027417">
    <property type="entry name" value="P-loop_NTPase"/>
</dbReference>
<keyword evidence="9" id="KW-1185">Reference proteome</keyword>
<keyword evidence="3" id="KW-0653">Protein transport</keyword>
<keyword evidence="3" id="KW-0813">Transport</keyword>
<evidence type="ECO:0000313" key="8">
    <source>
        <dbReference type="EMBL" id="GMI26400.1"/>
    </source>
</evidence>
<dbReference type="InterPro" id="IPR011115">
    <property type="entry name" value="SecA_DEAD"/>
</dbReference>
<dbReference type="Pfam" id="PF07719">
    <property type="entry name" value="TPR_2"/>
    <property type="match status" value="1"/>
</dbReference>
<dbReference type="PANTHER" id="PTHR30612:SF0">
    <property type="entry name" value="CHLOROPLAST PROTEIN-TRANSPORTING ATPASE"/>
    <property type="match status" value="1"/>
</dbReference>
<dbReference type="GO" id="GO:0005524">
    <property type="term" value="F:ATP binding"/>
    <property type="evidence" value="ECO:0007669"/>
    <property type="project" value="InterPro"/>
</dbReference>
<evidence type="ECO:0000256" key="4">
    <source>
        <dbReference type="ARBA" id="ARBA00023010"/>
    </source>
</evidence>
<evidence type="ECO:0000256" key="5">
    <source>
        <dbReference type="PROSITE-ProRule" id="PRU00339"/>
    </source>
</evidence>
<dbReference type="Pfam" id="PF07517">
    <property type="entry name" value="SecA_DEAD"/>
    <property type="match status" value="1"/>
</dbReference>
<dbReference type="Gene3D" id="3.40.50.300">
    <property type="entry name" value="P-loop containing nucleotide triphosphate hydrolases"/>
    <property type="match status" value="1"/>
</dbReference>
<evidence type="ECO:0000313" key="9">
    <source>
        <dbReference type="Proteomes" id="UP001165065"/>
    </source>
</evidence>
<dbReference type="PROSITE" id="PS50005">
    <property type="entry name" value="TPR"/>
    <property type="match status" value="1"/>
</dbReference>
<accession>A0A9W7G0A0</accession>
<organism evidence="8 9">
    <name type="scientific">Triparma columacea</name>
    <dbReference type="NCBI Taxonomy" id="722753"/>
    <lineage>
        <taxon>Eukaryota</taxon>
        <taxon>Sar</taxon>
        <taxon>Stramenopiles</taxon>
        <taxon>Ochrophyta</taxon>
        <taxon>Bolidophyceae</taxon>
        <taxon>Parmales</taxon>
        <taxon>Triparmaceae</taxon>
        <taxon>Triparma</taxon>
    </lineage>
</organism>
<keyword evidence="1" id="KW-0677">Repeat</keyword>
<dbReference type="InterPro" id="IPR000185">
    <property type="entry name" value="SecA"/>
</dbReference>
<dbReference type="OrthoDB" id="27934at2759"/>
<dbReference type="GO" id="GO:0017038">
    <property type="term" value="P:protein import"/>
    <property type="evidence" value="ECO:0007669"/>
    <property type="project" value="InterPro"/>
</dbReference>
<feature type="compositionally biased region" description="Polar residues" evidence="6">
    <location>
        <begin position="284"/>
        <end position="294"/>
    </location>
</feature>
<dbReference type="InterPro" id="IPR013105">
    <property type="entry name" value="TPR_2"/>
</dbReference>
<dbReference type="InterPro" id="IPR014018">
    <property type="entry name" value="SecA_motor_DEAD"/>
</dbReference>
<dbReference type="PANTHER" id="PTHR30612">
    <property type="entry name" value="SECA INNER MEMBRANE COMPONENT OF SEC PROTEIN SECRETION SYSTEM"/>
    <property type="match status" value="1"/>
</dbReference>
<evidence type="ECO:0000256" key="3">
    <source>
        <dbReference type="ARBA" id="ARBA00022927"/>
    </source>
</evidence>
<dbReference type="SMART" id="SM00028">
    <property type="entry name" value="TPR"/>
    <property type="match status" value="1"/>
</dbReference>